<accession>A0A0F9GMY4</accession>
<name>A0A0F9GMY4_9ZZZZ</name>
<evidence type="ECO:0000313" key="1">
    <source>
        <dbReference type="EMBL" id="KKM00144.1"/>
    </source>
</evidence>
<sequence length="265" mass="30517">MQINLSIPQKWNDLSTDQLQNIAFQFHLYQQIVKDSPQTEGETSARLFLQLSKELLRGNKWQSIRVALKEMQPKAFAPLVKFLYDTADRTKFIPSVKVDGLLFHSPGQRIRNITIGEFSFADAVFYKWKQTKQPIWLTVLCATLYRPVADEQNDMDIRKEFVKQAVDARADIFQALPLKTKLAIGATYEGCRNHIAETFPLIFSKPTEIEGMQKPKPGKYVSFGEIVLQKIDGDPSKLMQTNNVLAYDFLNIINNDIKNFRKQKK</sequence>
<comment type="caution">
    <text evidence="1">The sequence shown here is derived from an EMBL/GenBank/DDBJ whole genome shotgun (WGS) entry which is preliminary data.</text>
</comment>
<protein>
    <submittedName>
        <fullName evidence="1">Uncharacterized protein</fullName>
    </submittedName>
</protein>
<dbReference type="AlphaFoldDB" id="A0A0F9GMY4"/>
<organism evidence="1">
    <name type="scientific">marine sediment metagenome</name>
    <dbReference type="NCBI Taxonomy" id="412755"/>
    <lineage>
        <taxon>unclassified sequences</taxon>
        <taxon>metagenomes</taxon>
        <taxon>ecological metagenomes</taxon>
    </lineage>
</organism>
<reference evidence="1" key="1">
    <citation type="journal article" date="2015" name="Nature">
        <title>Complex archaea that bridge the gap between prokaryotes and eukaryotes.</title>
        <authorList>
            <person name="Spang A."/>
            <person name="Saw J.H."/>
            <person name="Jorgensen S.L."/>
            <person name="Zaremba-Niedzwiedzka K."/>
            <person name="Martijn J."/>
            <person name="Lind A.E."/>
            <person name="van Eijk R."/>
            <person name="Schleper C."/>
            <person name="Guy L."/>
            <person name="Ettema T.J."/>
        </authorList>
    </citation>
    <scope>NUCLEOTIDE SEQUENCE</scope>
</reference>
<gene>
    <name evidence="1" type="ORF">LCGC14_1807370</name>
</gene>
<dbReference type="EMBL" id="LAZR01017504">
    <property type="protein sequence ID" value="KKM00144.1"/>
    <property type="molecule type" value="Genomic_DNA"/>
</dbReference>
<proteinExistence type="predicted"/>